<dbReference type="GO" id="GO:0051536">
    <property type="term" value="F:iron-sulfur cluster binding"/>
    <property type="evidence" value="ECO:0007669"/>
    <property type="project" value="UniProtKB-KW"/>
</dbReference>
<organism evidence="5 6">
    <name type="scientific">Candidatus Coprenecus avistercoris</name>
    <dbReference type="NCBI Taxonomy" id="2840730"/>
    <lineage>
        <taxon>Bacteria</taxon>
        <taxon>Pseudomonadati</taxon>
        <taxon>Bacteroidota</taxon>
        <taxon>Bacteroidia</taxon>
        <taxon>Bacteroidales</taxon>
        <taxon>Rikenellaceae</taxon>
        <taxon>Rikenellaceae incertae sedis</taxon>
        <taxon>Candidatus Coprenecus</taxon>
    </lineage>
</organism>
<keyword evidence="1" id="KW-0479">Metal-binding</keyword>
<dbReference type="InterPro" id="IPR017900">
    <property type="entry name" value="4Fe4S_Fe_S_CS"/>
</dbReference>
<dbReference type="InterPro" id="IPR017896">
    <property type="entry name" value="4Fe4S_Fe-S-bd"/>
</dbReference>
<feature type="domain" description="4Fe-4S ferredoxin-type" evidence="4">
    <location>
        <begin position="230"/>
        <end position="250"/>
    </location>
</feature>
<dbReference type="PANTHER" id="PTHR43122:SF1">
    <property type="entry name" value="IRON-SULFUR-BINDING PROTEIN"/>
    <property type="match status" value="1"/>
</dbReference>
<dbReference type="Gene3D" id="3.30.70.20">
    <property type="match status" value="1"/>
</dbReference>
<sequence>MIFYFSGTGNSLWTARQLSAALGEAEPVAVADELRKAGETGVCEYSLKDGEPLILVFPVHSWGPAVLMLHFVERLRIKDYGGQPVYAVCTCGDTCGWTDRMMREALSRRGLPLTACWSVRMPNNYILMKGFGVDTDEVRETKLHTAPQEVRAVVDAIRGQSSYSHYTVGTRPWLKSRLINPLFRKFLAGPDSKTKFHVGDACIGCGLCAANCPTGTVTMRDGRPVWGRGCVQCTSCINRCPVRAIDYGSITQDQGRYHHPEV</sequence>
<evidence type="ECO:0000256" key="3">
    <source>
        <dbReference type="ARBA" id="ARBA00023014"/>
    </source>
</evidence>
<dbReference type="EMBL" id="DVHI01000071">
    <property type="protein sequence ID" value="HIR62984.1"/>
    <property type="molecule type" value="Genomic_DNA"/>
</dbReference>
<name>A0A9D1E1B5_9BACT</name>
<dbReference type="PANTHER" id="PTHR43122">
    <property type="entry name" value="FERREDOXIN SUBUNIT OF PYRUVATE:FLAVODOXIN OXIDOREDUCTASE-RELATED"/>
    <property type="match status" value="1"/>
</dbReference>
<keyword evidence="3" id="KW-0411">Iron-sulfur</keyword>
<evidence type="ECO:0000259" key="4">
    <source>
        <dbReference type="PROSITE" id="PS51379"/>
    </source>
</evidence>
<feature type="domain" description="4Fe-4S ferredoxin-type" evidence="4">
    <location>
        <begin position="192"/>
        <end position="222"/>
    </location>
</feature>
<reference evidence="5" key="1">
    <citation type="submission" date="2020-10" db="EMBL/GenBank/DDBJ databases">
        <authorList>
            <person name="Gilroy R."/>
        </authorList>
    </citation>
    <scope>NUCLEOTIDE SEQUENCE</scope>
    <source>
        <strain evidence="5">ChiHjej13B12-12457</strain>
    </source>
</reference>
<dbReference type="NCBIfam" id="NF038196">
    <property type="entry name" value="ferrodoxin_EFR1"/>
    <property type="match status" value="1"/>
</dbReference>
<dbReference type="PROSITE" id="PS51379">
    <property type="entry name" value="4FE4S_FER_2"/>
    <property type="match status" value="2"/>
</dbReference>
<evidence type="ECO:0000313" key="5">
    <source>
        <dbReference type="EMBL" id="HIR62984.1"/>
    </source>
</evidence>
<comment type="caution">
    <text evidence="5">The sequence shown here is derived from an EMBL/GenBank/DDBJ whole genome shotgun (WGS) entry which is preliminary data.</text>
</comment>
<dbReference type="Proteomes" id="UP000886744">
    <property type="component" value="Unassembled WGS sequence"/>
</dbReference>
<dbReference type="SUPFAM" id="SSF54862">
    <property type="entry name" value="4Fe-4S ferredoxins"/>
    <property type="match status" value="1"/>
</dbReference>
<dbReference type="PROSITE" id="PS00198">
    <property type="entry name" value="4FE4S_FER_1"/>
    <property type="match status" value="2"/>
</dbReference>
<dbReference type="Pfam" id="PF13187">
    <property type="entry name" value="Fer4_9"/>
    <property type="match status" value="1"/>
</dbReference>
<accession>A0A9D1E1B5</accession>
<dbReference type="GO" id="GO:0046872">
    <property type="term" value="F:metal ion binding"/>
    <property type="evidence" value="ECO:0007669"/>
    <property type="project" value="UniProtKB-KW"/>
</dbReference>
<gene>
    <name evidence="5" type="ORF">IAC94_05630</name>
</gene>
<dbReference type="InterPro" id="IPR029039">
    <property type="entry name" value="Flavoprotein-like_sf"/>
</dbReference>
<dbReference type="InterPro" id="IPR047964">
    <property type="entry name" value="EFR1-like"/>
</dbReference>
<protein>
    <submittedName>
        <fullName evidence="5">EFR1 family ferrodoxin</fullName>
    </submittedName>
</protein>
<evidence type="ECO:0000256" key="2">
    <source>
        <dbReference type="ARBA" id="ARBA00023004"/>
    </source>
</evidence>
<dbReference type="Gene3D" id="3.40.50.360">
    <property type="match status" value="1"/>
</dbReference>
<evidence type="ECO:0000256" key="1">
    <source>
        <dbReference type="ARBA" id="ARBA00022723"/>
    </source>
</evidence>
<keyword evidence="2" id="KW-0408">Iron</keyword>
<evidence type="ECO:0000313" key="6">
    <source>
        <dbReference type="Proteomes" id="UP000886744"/>
    </source>
</evidence>
<dbReference type="SUPFAM" id="SSF52218">
    <property type="entry name" value="Flavoproteins"/>
    <property type="match status" value="1"/>
</dbReference>
<proteinExistence type="predicted"/>
<reference evidence="5" key="2">
    <citation type="journal article" date="2021" name="PeerJ">
        <title>Extensive microbial diversity within the chicken gut microbiome revealed by metagenomics and culture.</title>
        <authorList>
            <person name="Gilroy R."/>
            <person name="Ravi A."/>
            <person name="Getino M."/>
            <person name="Pursley I."/>
            <person name="Horton D.L."/>
            <person name="Alikhan N.F."/>
            <person name="Baker D."/>
            <person name="Gharbi K."/>
            <person name="Hall N."/>
            <person name="Watson M."/>
            <person name="Adriaenssens E.M."/>
            <person name="Foster-Nyarko E."/>
            <person name="Jarju S."/>
            <person name="Secka A."/>
            <person name="Antonio M."/>
            <person name="Oren A."/>
            <person name="Chaudhuri R.R."/>
            <person name="La Ragione R."/>
            <person name="Hildebrand F."/>
            <person name="Pallen M.J."/>
        </authorList>
    </citation>
    <scope>NUCLEOTIDE SEQUENCE</scope>
    <source>
        <strain evidence="5">ChiHjej13B12-12457</strain>
    </source>
</reference>
<dbReference type="AlphaFoldDB" id="A0A9D1E1B5"/>